<comment type="subunit">
    <text evidence="4">Component of the lipopolysaccharide transport and assembly complex.</text>
</comment>
<dbReference type="AlphaFoldDB" id="A0A2C7ACP7"/>
<keyword evidence="1 4" id="KW-0732">Signal</keyword>
<organism evidence="8 9">
    <name type="scientific">Teichococcus rhizosphaerae</name>
    <dbReference type="NCBI Taxonomy" id="1335062"/>
    <lineage>
        <taxon>Bacteria</taxon>
        <taxon>Pseudomonadati</taxon>
        <taxon>Pseudomonadota</taxon>
        <taxon>Alphaproteobacteria</taxon>
        <taxon>Acetobacterales</taxon>
        <taxon>Roseomonadaceae</taxon>
        <taxon>Roseomonas</taxon>
    </lineage>
</organism>
<sequence>MRGAESQQPAPPAAPQAGTSQAGAPQAGAPQTGNNAPVTFTADEVEYDQERSLVTARGAVEAWQNERILRADRFTFDRNTGIATAEGNVQLLEADGQVLFADRAELTGNMRDGVVEGLKARLAQNGRMVANGARRTDGTILDMSRVLYTSCDLCADDPEAPPLWQLRARLATHDQEAKRLRYRDASLMLGGVPVLYTPYLSHPDPSVPRQSGFLTPTFGSSSFLGGFLTTPYYWAIDGSQDLTLSPTFSTKQDPALGFEYRRRFNSGEIQATGSVGQRDGAPGEEGWGGHIFSRGQFSIDQNWRTGFNLNRASSENYLRAWRYPVARQLSSDAYLEGFWGTEGYARIDGRAYQGLSEVDDLGQIPLVLPNLFADYWVGRDRLGGYLSADIGAFAIYRDEGTDTRRIASRLRYDLPRIDRFGQVWTFRAQADGLARWVDDLDLAPNFASRGTATDATGNIRVALDWRLPMTRGAGAYGTQLIEPRVQLVTGPSTGRQTLVANEDSLDFEFTDANLFDLNRFPGRDRQEGGTRVDAAFRSAWFFPNGGQLEGLVGRSFRASDESVFEPGSGLDERASDWVGRLRLSPVPWLDLTARARLDKDNLDSRLVETRGQLSLGRVTLGAGYLYTDPSTALISTRERREVSGSVQAQITRFWRGGGFGRYDLELDRAVSAGVNLTYEDECLIFDTRFAKTYAEPSNRASYYPSDTVLLFRVSFKTVGDFGFRAI</sequence>
<evidence type="ECO:0000313" key="8">
    <source>
        <dbReference type="EMBL" id="PHK95809.1"/>
    </source>
</evidence>
<keyword evidence="2 4" id="KW-0472">Membrane</keyword>
<feature type="compositionally biased region" description="Low complexity" evidence="5">
    <location>
        <begin position="15"/>
        <end position="33"/>
    </location>
</feature>
<dbReference type="Pfam" id="PF04453">
    <property type="entry name" value="LptD"/>
    <property type="match status" value="1"/>
</dbReference>
<dbReference type="Gene3D" id="2.60.450.10">
    <property type="entry name" value="Lipopolysaccharide (LPS) transport protein A like domain"/>
    <property type="match status" value="1"/>
</dbReference>
<accession>A0A2C7ACP7</accession>
<dbReference type="InterPro" id="IPR050218">
    <property type="entry name" value="LptD"/>
</dbReference>
<dbReference type="GO" id="GO:0015920">
    <property type="term" value="P:lipopolysaccharide transport"/>
    <property type="evidence" value="ECO:0007669"/>
    <property type="project" value="InterPro"/>
</dbReference>
<dbReference type="Proteomes" id="UP000223527">
    <property type="component" value="Unassembled WGS sequence"/>
</dbReference>
<keyword evidence="9" id="KW-1185">Reference proteome</keyword>
<dbReference type="HAMAP" id="MF_01411">
    <property type="entry name" value="LPS_assembly_LptD"/>
    <property type="match status" value="1"/>
</dbReference>
<evidence type="ECO:0000313" key="9">
    <source>
        <dbReference type="Proteomes" id="UP000223527"/>
    </source>
</evidence>
<feature type="region of interest" description="Disordered" evidence="5">
    <location>
        <begin position="1"/>
        <end position="37"/>
    </location>
</feature>
<keyword evidence="3 4" id="KW-0998">Cell outer membrane</keyword>
<evidence type="ECO:0000256" key="1">
    <source>
        <dbReference type="ARBA" id="ARBA00022729"/>
    </source>
</evidence>
<feature type="domain" description="LptD C-terminal" evidence="7">
    <location>
        <begin position="291"/>
        <end position="654"/>
    </location>
</feature>
<evidence type="ECO:0000256" key="3">
    <source>
        <dbReference type="ARBA" id="ARBA00023237"/>
    </source>
</evidence>
<evidence type="ECO:0000259" key="6">
    <source>
        <dbReference type="Pfam" id="PF03968"/>
    </source>
</evidence>
<comment type="caution">
    <text evidence="4">Lacks conserved residue(s) required for the propagation of feature annotation.</text>
</comment>
<dbReference type="GO" id="GO:1990351">
    <property type="term" value="C:transporter complex"/>
    <property type="evidence" value="ECO:0007669"/>
    <property type="project" value="TreeGrafter"/>
</dbReference>
<dbReference type="InterPro" id="IPR005653">
    <property type="entry name" value="OstA-like_N"/>
</dbReference>
<comment type="subcellular location">
    <subcellularLocation>
        <location evidence="4">Cell outer membrane</location>
    </subcellularLocation>
</comment>
<name>A0A2C7ACP7_9PROT</name>
<dbReference type="Pfam" id="PF03968">
    <property type="entry name" value="LptD_N"/>
    <property type="match status" value="1"/>
</dbReference>
<dbReference type="InterPro" id="IPR007543">
    <property type="entry name" value="LptD_C"/>
</dbReference>
<proteinExistence type="inferred from homology"/>
<feature type="domain" description="Organic solvent tolerance-like N-terminal" evidence="6">
    <location>
        <begin position="41"/>
        <end position="114"/>
    </location>
</feature>
<dbReference type="InterPro" id="IPR020889">
    <property type="entry name" value="LipoPS_assembly_LptD"/>
</dbReference>
<comment type="similarity">
    <text evidence="4">Belongs to the LptD family.</text>
</comment>
<dbReference type="OrthoDB" id="9760225at2"/>
<comment type="function">
    <text evidence="4">Involved in the assembly of lipopolysaccharide (LPS) at the surface of the outer membrane.</text>
</comment>
<dbReference type="PANTHER" id="PTHR30189">
    <property type="entry name" value="LPS-ASSEMBLY PROTEIN"/>
    <property type="match status" value="1"/>
</dbReference>
<comment type="caution">
    <text evidence="8">The sequence shown here is derived from an EMBL/GenBank/DDBJ whole genome shotgun (WGS) entry which is preliminary data.</text>
</comment>
<evidence type="ECO:0000256" key="5">
    <source>
        <dbReference type="SAM" id="MobiDB-lite"/>
    </source>
</evidence>
<evidence type="ECO:0000259" key="7">
    <source>
        <dbReference type="Pfam" id="PF04453"/>
    </source>
</evidence>
<dbReference type="PANTHER" id="PTHR30189:SF1">
    <property type="entry name" value="LPS-ASSEMBLY PROTEIN LPTD"/>
    <property type="match status" value="1"/>
</dbReference>
<gene>
    <name evidence="4" type="primary">lptD</name>
    <name evidence="8" type="ORF">CR162_06485</name>
</gene>
<dbReference type="EMBL" id="PDNU01000007">
    <property type="protein sequence ID" value="PHK95809.1"/>
    <property type="molecule type" value="Genomic_DNA"/>
</dbReference>
<protein>
    <recommendedName>
        <fullName evidence="4">LPS-assembly protein LptD</fullName>
    </recommendedName>
</protein>
<dbReference type="GO" id="GO:0043165">
    <property type="term" value="P:Gram-negative-bacterium-type cell outer membrane assembly"/>
    <property type="evidence" value="ECO:0007669"/>
    <property type="project" value="UniProtKB-UniRule"/>
</dbReference>
<dbReference type="GO" id="GO:0009279">
    <property type="term" value="C:cell outer membrane"/>
    <property type="evidence" value="ECO:0007669"/>
    <property type="project" value="UniProtKB-SubCell"/>
</dbReference>
<evidence type="ECO:0000256" key="4">
    <source>
        <dbReference type="HAMAP-Rule" id="MF_01411"/>
    </source>
</evidence>
<evidence type="ECO:0000256" key="2">
    <source>
        <dbReference type="ARBA" id="ARBA00023136"/>
    </source>
</evidence>
<reference evidence="8 9" key="1">
    <citation type="submission" date="2017-10" db="EMBL/GenBank/DDBJ databases">
        <authorList>
            <person name="Banno H."/>
            <person name="Chua N.-H."/>
        </authorList>
    </citation>
    <scope>NUCLEOTIDE SEQUENCE [LARGE SCALE GENOMIC DNA]</scope>
    <source>
        <strain evidence="8 9">YW11</strain>
    </source>
</reference>